<gene>
    <name evidence="2" type="ORF">KAOT1_19532</name>
</gene>
<evidence type="ECO:0000256" key="1">
    <source>
        <dbReference type="SAM" id="MobiDB-lite"/>
    </source>
</evidence>
<organism evidence="2 3">
    <name type="scientific">Kordia algicida OT-1</name>
    <dbReference type="NCBI Taxonomy" id="391587"/>
    <lineage>
        <taxon>Bacteria</taxon>
        <taxon>Pseudomonadati</taxon>
        <taxon>Bacteroidota</taxon>
        <taxon>Flavobacteriia</taxon>
        <taxon>Flavobacteriales</taxon>
        <taxon>Flavobacteriaceae</taxon>
        <taxon>Kordia</taxon>
    </lineage>
</organism>
<accession>A9DPA1</accession>
<dbReference type="RefSeq" id="WP_007096437.1">
    <property type="nucleotide sequence ID" value="NZ_CP142125.1"/>
</dbReference>
<reference evidence="2 3" key="1">
    <citation type="journal article" date="2011" name="J. Bacteriol.">
        <title>Genome sequence of the algicidal bacterium Kordia algicida OT-1.</title>
        <authorList>
            <person name="Lee H.S."/>
            <person name="Kang S.G."/>
            <person name="Kwon K.K."/>
            <person name="Lee J.H."/>
            <person name="Kim S.J."/>
        </authorList>
    </citation>
    <scope>NUCLEOTIDE SEQUENCE [LARGE SCALE GENOMIC DNA]</scope>
    <source>
        <strain evidence="2 3">OT-1</strain>
    </source>
</reference>
<evidence type="ECO:0000313" key="3">
    <source>
        <dbReference type="Proteomes" id="UP000002945"/>
    </source>
</evidence>
<dbReference type="Proteomes" id="UP000002945">
    <property type="component" value="Unassembled WGS sequence"/>
</dbReference>
<evidence type="ECO:0000313" key="2">
    <source>
        <dbReference type="EMBL" id="EDP97387.1"/>
    </source>
</evidence>
<dbReference type="EMBL" id="ABIB01000002">
    <property type="protein sequence ID" value="EDP97387.1"/>
    <property type="molecule type" value="Genomic_DNA"/>
</dbReference>
<feature type="region of interest" description="Disordered" evidence="1">
    <location>
        <begin position="29"/>
        <end position="55"/>
    </location>
</feature>
<name>A9DPA1_9FLAO</name>
<protein>
    <submittedName>
        <fullName evidence="2">Uncharacterized protein</fullName>
    </submittedName>
</protein>
<proteinExistence type="predicted"/>
<keyword evidence="3" id="KW-1185">Reference proteome</keyword>
<dbReference type="AlphaFoldDB" id="A9DPA1"/>
<sequence>MSDEIHKNLDKLLNDELIDKDVKKAHQDISAKVEKQKRKLSQEINKRKSSNNDEFSKLPKGLIIQLGNFEIQT</sequence>
<comment type="caution">
    <text evidence="2">The sequence shown here is derived from an EMBL/GenBank/DDBJ whole genome shotgun (WGS) entry which is preliminary data.</text>
</comment>
<dbReference type="STRING" id="391587.KAOT1_19532"/>
<dbReference type="HOGENOM" id="CLU_2699899_0_0_10"/>